<feature type="domain" description="Nudix hydrolase" evidence="2">
    <location>
        <begin position="1"/>
        <end position="132"/>
    </location>
</feature>
<proteinExistence type="predicted"/>
<dbReference type="AlphaFoldDB" id="A0A0G0YK12"/>
<dbReference type="PROSITE" id="PS00893">
    <property type="entry name" value="NUDIX_BOX"/>
    <property type="match status" value="1"/>
</dbReference>
<dbReference type="PROSITE" id="PS51462">
    <property type="entry name" value="NUDIX"/>
    <property type="match status" value="1"/>
</dbReference>
<evidence type="ECO:0000259" key="2">
    <source>
        <dbReference type="PROSITE" id="PS51462"/>
    </source>
</evidence>
<dbReference type="InterPro" id="IPR000086">
    <property type="entry name" value="NUDIX_hydrolase_dom"/>
</dbReference>
<keyword evidence="1" id="KW-0378">Hydrolase</keyword>
<dbReference type="Proteomes" id="UP000033869">
    <property type="component" value="Unassembled WGS sequence"/>
</dbReference>
<organism evidence="3 4">
    <name type="scientific">candidate division CPR2 bacterium GW2011_GWC1_41_48</name>
    <dbReference type="NCBI Taxonomy" id="1618344"/>
    <lineage>
        <taxon>Bacteria</taxon>
        <taxon>Bacteria division CPR2</taxon>
    </lineage>
</organism>
<gene>
    <name evidence="3" type="ORF">UU65_C0001G0296</name>
</gene>
<evidence type="ECO:0000256" key="1">
    <source>
        <dbReference type="ARBA" id="ARBA00022801"/>
    </source>
</evidence>
<evidence type="ECO:0000313" key="4">
    <source>
        <dbReference type="Proteomes" id="UP000033869"/>
    </source>
</evidence>
<comment type="caution">
    <text evidence="3">The sequence shown here is derived from an EMBL/GenBank/DDBJ whole genome shotgun (WGS) entry which is preliminary data.</text>
</comment>
<evidence type="ECO:0000313" key="3">
    <source>
        <dbReference type="EMBL" id="KKS09891.1"/>
    </source>
</evidence>
<dbReference type="EMBL" id="LCBL01000001">
    <property type="protein sequence ID" value="KKS09891.1"/>
    <property type="molecule type" value="Genomic_DNA"/>
</dbReference>
<dbReference type="PANTHER" id="PTHR43736:SF1">
    <property type="entry name" value="DIHYDRONEOPTERIN TRIPHOSPHATE DIPHOSPHATASE"/>
    <property type="match status" value="1"/>
</dbReference>
<dbReference type="PANTHER" id="PTHR43736">
    <property type="entry name" value="ADP-RIBOSE PYROPHOSPHATASE"/>
    <property type="match status" value="1"/>
</dbReference>
<protein>
    <submittedName>
        <fullName evidence="3">Nucleoside triphosphatase NudI</fullName>
    </submittedName>
</protein>
<reference evidence="3 4" key="1">
    <citation type="journal article" date="2015" name="Nature">
        <title>rRNA introns, odd ribosomes, and small enigmatic genomes across a large radiation of phyla.</title>
        <authorList>
            <person name="Brown C.T."/>
            <person name="Hug L.A."/>
            <person name="Thomas B.C."/>
            <person name="Sharon I."/>
            <person name="Castelle C.J."/>
            <person name="Singh A."/>
            <person name="Wilkins M.J."/>
            <person name="Williams K.H."/>
            <person name="Banfield J.F."/>
        </authorList>
    </citation>
    <scope>NUCLEOTIDE SEQUENCE [LARGE SCALE GENOMIC DNA]</scope>
</reference>
<dbReference type="InterPro" id="IPR015797">
    <property type="entry name" value="NUDIX_hydrolase-like_dom_sf"/>
</dbReference>
<dbReference type="Pfam" id="PF00293">
    <property type="entry name" value="NUDIX"/>
    <property type="match status" value="1"/>
</dbReference>
<dbReference type="GO" id="GO:0016787">
    <property type="term" value="F:hydrolase activity"/>
    <property type="evidence" value="ECO:0007669"/>
    <property type="project" value="UniProtKB-KW"/>
</dbReference>
<dbReference type="Gene3D" id="3.90.79.10">
    <property type="entry name" value="Nucleoside Triphosphate Pyrophosphohydrolase"/>
    <property type="match status" value="1"/>
</dbReference>
<dbReference type="InterPro" id="IPR020084">
    <property type="entry name" value="NUDIX_hydrolase_CS"/>
</dbReference>
<sequence length="134" mass="15164">MNQRIIVSALIKKDDKYLFIKQNKEGGAYPNTLHIPGGGLDTSEDLTEAVKREIKEETNLEITNVQPFDFDSDILNYKGVPTQLIFLRFLADYQSGEAKPGDDAKEIIWLSADEIGKYNHNEPSIRLLKKLAII</sequence>
<dbReference type="SUPFAM" id="SSF55811">
    <property type="entry name" value="Nudix"/>
    <property type="match status" value="1"/>
</dbReference>
<accession>A0A0G0YK12</accession>
<name>A0A0G0YK12_UNCC2</name>